<dbReference type="Proteomes" id="UP000238007">
    <property type="component" value="Unassembled WGS sequence"/>
</dbReference>
<sequence length="210" mass="24616">MTDAHGALMDSVYRRQRWIYDLTRKYYLLGRDHALRTLRPSRDAHILEIACGTGRNLDKIDRRYPNCHLYGLDISSEMLLTARHKLGQRVQLAQGDASQFDAQDLFSQQKFDRIVMSYCISMIPAWQDAISEAIDNLSPRGELHIVDFGDQSRLPVWFKRWLRRWLSRFHVTPRDDLAEMLNALSEDVEVEHQSLLRGYAQYACIRRFTA</sequence>
<dbReference type="PANTHER" id="PTHR47473:SF1">
    <property type="entry name" value="METHYLTRANSFERASE DOMAIN-CONTAINING PROTEIN"/>
    <property type="match status" value="1"/>
</dbReference>
<gene>
    <name evidence="2" type="ORF">CLV80_101489</name>
</gene>
<reference evidence="2 3" key="1">
    <citation type="submission" date="2018-03" db="EMBL/GenBank/DDBJ databases">
        <title>Genomic Encyclopedia of Archaeal and Bacterial Type Strains, Phase II (KMG-II): from individual species to whole genera.</title>
        <authorList>
            <person name="Goeker M."/>
        </authorList>
    </citation>
    <scope>NUCLEOTIDE SEQUENCE [LARGE SCALE GENOMIC DNA]</scope>
    <source>
        <strain evidence="2 3">DSM 101533</strain>
    </source>
</reference>
<organism evidence="2 3">
    <name type="scientific">Yoonia maritima</name>
    <dbReference type="NCBI Taxonomy" id="1435347"/>
    <lineage>
        <taxon>Bacteria</taxon>
        <taxon>Pseudomonadati</taxon>
        <taxon>Pseudomonadota</taxon>
        <taxon>Alphaproteobacteria</taxon>
        <taxon>Rhodobacterales</taxon>
        <taxon>Paracoccaceae</taxon>
        <taxon>Yoonia</taxon>
    </lineage>
</organism>
<dbReference type="SUPFAM" id="SSF53335">
    <property type="entry name" value="S-adenosyl-L-methionine-dependent methyltransferases"/>
    <property type="match status" value="1"/>
</dbReference>
<dbReference type="CDD" id="cd02440">
    <property type="entry name" value="AdoMet_MTases"/>
    <property type="match status" value="1"/>
</dbReference>
<dbReference type="PANTHER" id="PTHR47473">
    <property type="entry name" value="BTA1P"/>
    <property type="match status" value="1"/>
</dbReference>
<proteinExistence type="predicted"/>
<dbReference type="Pfam" id="PF13649">
    <property type="entry name" value="Methyltransf_25"/>
    <property type="match status" value="1"/>
</dbReference>
<keyword evidence="3" id="KW-1185">Reference proteome</keyword>
<dbReference type="RefSeq" id="WP_106354377.1">
    <property type="nucleotide sequence ID" value="NZ_PVTP01000001.1"/>
</dbReference>
<dbReference type="GO" id="GO:0032259">
    <property type="term" value="P:methylation"/>
    <property type="evidence" value="ECO:0007669"/>
    <property type="project" value="UniProtKB-KW"/>
</dbReference>
<keyword evidence="2" id="KW-0808">Transferase</keyword>
<evidence type="ECO:0000259" key="1">
    <source>
        <dbReference type="Pfam" id="PF13649"/>
    </source>
</evidence>
<accession>A0A2T0W576</accession>
<dbReference type="Gene3D" id="3.40.50.150">
    <property type="entry name" value="Vaccinia Virus protein VP39"/>
    <property type="match status" value="1"/>
</dbReference>
<dbReference type="EMBL" id="PVTP01000001">
    <property type="protein sequence ID" value="PRY80634.1"/>
    <property type="molecule type" value="Genomic_DNA"/>
</dbReference>
<feature type="domain" description="Methyltransferase" evidence="1">
    <location>
        <begin position="46"/>
        <end position="141"/>
    </location>
</feature>
<keyword evidence="2" id="KW-0489">Methyltransferase</keyword>
<evidence type="ECO:0000313" key="2">
    <source>
        <dbReference type="EMBL" id="PRY80634.1"/>
    </source>
</evidence>
<evidence type="ECO:0000313" key="3">
    <source>
        <dbReference type="Proteomes" id="UP000238007"/>
    </source>
</evidence>
<comment type="caution">
    <text evidence="2">The sequence shown here is derived from an EMBL/GenBank/DDBJ whole genome shotgun (WGS) entry which is preliminary data.</text>
</comment>
<protein>
    <submittedName>
        <fullName evidence="2">S-adenosylmethionine-diacylgycerolhomoserine-N-methyltransferase</fullName>
    </submittedName>
</protein>
<dbReference type="AlphaFoldDB" id="A0A2T0W576"/>
<dbReference type="InterPro" id="IPR041698">
    <property type="entry name" value="Methyltransf_25"/>
</dbReference>
<dbReference type="GO" id="GO:0008168">
    <property type="term" value="F:methyltransferase activity"/>
    <property type="evidence" value="ECO:0007669"/>
    <property type="project" value="UniProtKB-KW"/>
</dbReference>
<name>A0A2T0W576_9RHOB</name>
<dbReference type="OrthoDB" id="9777638at2"/>
<dbReference type="InterPro" id="IPR029063">
    <property type="entry name" value="SAM-dependent_MTases_sf"/>
</dbReference>